<organism evidence="4 5">
    <name type="scientific">Mobilitalea sibirica</name>
    <dbReference type="NCBI Taxonomy" id="1462919"/>
    <lineage>
        <taxon>Bacteria</taxon>
        <taxon>Bacillati</taxon>
        <taxon>Bacillota</taxon>
        <taxon>Clostridia</taxon>
        <taxon>Lachnospirales</taxon>
        <taxon>Lachnospiraceae</taxon>
        <taxon>Mobilitalea</taxon>
    </lineage>
</organism>
<gene>
    <name evidence="4" type="ORF">I5677_07810</name>
</gene>
<keyword evidence="2" id="KW-0732">Signal</keyword>
<dbReference type="InterPro" id="IPR050789">
    <property type="entry name" value="Diverse_Enzym_Activities"/>
</dbReference>
<keyword evidence="5" id="KW-1185">Reference proteome</keyword>
<dbReference type="InterPro" id="IPR001466">
    <property type="entry name" value="Beta-lactam-related"/>
</dbReference>
<evidence type="ECO:0000256" key="1">
    <source>
        <dbReference type="SAM" id="MobiDB-lite"/>
    </source>
</evidence>
<feature type="compositionally biased region" description="Basic and acidic residues" evidence="1">
    <location>
        <begin position="32"/>
        <end position="47"/>
    </location>
</feature>
<feature type="signal peptide" evidence="2">
    <location>
        <begin position="1"/>
        <end position="21"/>
    </location>
</feature>
<proteinExistence type="predicted"/>
<sequence>MKYKISIVLLLIVMVALVACSKDSQTIGNPNKAEESVDEKTESKELPGNESDDAEPLKTALEDTKTLLGDLIEASPEDMGMDSGYLEEMLNHIENNAPYINSILVLKDGHIVLEEYYNGTDEDTLQPVYSITKSFMSAIIGIALDKGYLQSIDQKVIDFFPQYDLSEADPRIKDITIEHLLTMTSGIKYQLNNFSEYNKWWNSEDPTEFALNLPIIENPGETYRYNDPGVHLLSAILKEETGRSTYEFAKDYLFTPLGIEDIQWPVDNQGNQNGCTGLQIRIRDVAKLGYLYLQKGKIEETSVVPSDWIKISTQAQNTGGYPSNEDYGYLWWVLREEDYNTYFAMGYGGQFLYIVPKLNLVTVVTTQIDNHRESNRDLVETYIIPSIVNINPQGTK</sequence>
<feature type="domain" description="Beta-lactamase-related" evidence="3">
    <location>
        <begin position="102"/>
        <end position="371"/>
    </location>
</feature>
<evidence type="ECO:0000256" key="2">
    <source>
        <dbReference type="SAM" id="SignalP"/>
    </source>
</evidence>
<feature type="chain" id="PRO_5035229848" evidence="2">
    <location>
        <begin position="22"/>
        <end position="396"/>
    </location>
</feature>
<dbReference type="PANTHER" id="PTHR43283">
    <property type="entry name" value="BETA-LACTAMASE-RELATED"/>
    <property type="match status" value="1"/>
</dbReference>
<evidence type="ECO:0000259" key="3">
    <source>
        <dbReference type="Pfam" id="PF00144"/>
    </source>
</evidence>
<evidence type="ECO:0000313" key="5">
    <source>
        <dbReference type="Proteomes" id="UP000623269"/>
    </source>
</evidence>
<dbReference type="Pfam" id="PF00144">
    <property type="entry name" value="Beta-lactamase"/>
    <property type="match status" value="1"/>
</dbReference>
<dbReference type="AlphaFoldDB" id="A0A8J7H950"/>
<dbReference type="RefSeq" id="WP_197661011.1">
    <property type="nucleotide sequence ID" value="NZ_JAEAGR010000006.1"/>
</dbReference>
<accession>A0A8J7H950</accession>
<name>A0A8J7H950_9FIRM</name>
<dbReference type="PANTHER" id="PTHR43283:SF7">
    <property type="entry name" value="BETA-LACTAMASE-RELATED DOMAIN-CONTAINING PROTEIN"/>
    <property type="match status" value="1"/>
</dbReference>
<dbReference type="InterPro" id="IPR012338">
    <property type="entry name" value="Beta-lactam/transpept-like"/>
</dbReference>
<dbReference type="EMBL" id="JAEAGR010000006">
    <property type="protein sequence ID" value="MBH1940790.1"/>
    <property type="molecule type" value="Genomic_DNA"/>
</dbReference>
<dbReference type="SUPFAM" id="SSF56601">
    <property type="entry name" value="beta-lactamase/transpeptidase-like"/>
    <property type="match status" value="1"/>
</dbReference>
<comment type="caution">
    <text evidence="4">The sequence shown here is derived from an EMBL/GenBank/DDBJ whole genome shotgun (WGS) entry which is preliminary data.</text>
</comment>
<dbReference type="GO" id="GO:0016787">
    <property type="term" value="F:hydrolase activity"/>
    <property type="evidence" value="ECO:0007669"/>
    <property type="project" value="UniProtKB-KW"/>
</dbReference>
<keyword evidence="4" id="KW-0378">Hydrolase</keyword>
<dbReference type="PROSITE" id="PS51257">
    <property type="entry name" value="PROKAR_LIPOPROTEIN"/>
    <property type="match status" value="1"/>
</dbReference>
<protein>
    <submittedName>
        <fullName evidence="4">Serine hydrolase</fullName>
    </submittedName>
</protein>
<evidence type="ECO:0000313" key="4">
    <source>
        <dbReference type="EMBL" id="MBH1940790.1"/>
    </source>
</evidence>
<dbReference type="Proteomes" id="UP000623269">
    <property type="component" value="Unassembled WGS sequence"/>
</dbReference>
<dbReference type="Gene3D" id="3.40.710.10">
    <property type="entry name" value="DD-peptidase/beta-lactamase superfamily"/>
    <property type="match status" value="1"/>
</dbReference>
<reference evidence="4" key="1">
    <citation type="submission" date="2020-12" db="EMBL/GenBank/DDBJ databases">
        <title>M. sibirica DSM 26468T genome.</title>
        <authorList>
            <person name="Thieme N."/>
            <person name="Rettenmaier R."/>
            <person name="Zverlov V."/>
            <person name="Liebl W."/>
        </authorList>
    </citation>
    <scope>NUCLEOTIDE SEQUENCE</scope>
    <source>
        <strain evidence="4">DSM 26468</strain>
    </source>
</reference>
<feature type="region of interest" description="Disordered" evidence="1">
    <location>
        <begin position="25"/>
        <end position="56"/>
    </location>
</feature>